<feature type="compositionally biased region" description="Polar residues" evidence="1">
    <location>
        <begin position="63"/>
        <end position="72"/>
    </location>
</feature>
<feature type="compositionally biased region" description="Basic and acidic residues" evidence="1">
    <location>
        <begin position="491"/>
        <end position="502"/>
    </location>
</feature>
<organism evidence="2 3">
    <name type="scientific">Cystoisospora suis</name>
    <dbReference type="NCBI Taxonomy" id="483139"/>
    <lineage>
        <taxon>Eukaryota</taxon>
        <taxon>Sar</taxon>
        <taxon>Alveolata</taxon>
        <taxon>Apicomplexa</taxon>
        <taxon>Conoidasida</taxon>
        <taxon>Coccidia</taxon>
        <taxon>Eucoccidiorida</taxon>
        <taxon>Eimeriorina</taxon>
        <taxon>Sarcocystidae</taxon>
        <taxon>Cystoisospora</taxon>
    </lineage>
</organism>
<gene>
    <name evidence="2" type="ORF">CSUI_010861</name>
</gene>
<reference evidence="2 3" key="1">
    <citation type="journal article" date="2017" name="Int. J. Parasitol.">
        <title>The genome of the protozoan parasite Cystoisospora suis and a reverse vaccinology approach to identify vaccine candidates.</title>
        <authorList>
            <person name="Palmieri N."/>
            <person name="Shrestha A."/>
            <person name="Ruttkowski B."/>
            <person name="Beck T."/>
            <person name="Vogl C."/>
            <person name="Tomley F."/>
            <person name="Blake D.P."/>
            <person name="Joachim A."/>
        </authorList>
    </citation>
    <scope>NUCLEOTIDE SEQUENCE [LARGE SCALE GENOMIC DNA]</scope>
    <source>
        <strain evidence="2 3">Wien I</strain>
    </source>
</reference>
<feature type="region of interest" description="Disordered" evidence="1">
    <location>
        <begin position="151"/>
        <end position="202"/>
    </location>
</feature>
<dbReference type="OrthoDB" id="10465584at2759"/>
<feature type="compositionally biased region" description="Basic and acidic residues" evidence="1">
    <location>
        <begin position="51"/>
        <end position="62"/>
    </location>
</feature>
<dbReference type="GeneID" id="94434173"/>
<proteinExistence type="predicted"/>
<dbReference type="VEuPathDB" id="ToxoDB:CSUI_010861"/>
<feature type="compositionally biased region" description="Basic and acidic residues" evidence="1">
    <location>
        <begin position="74"/>
        <end position="85"/>
    </location>
</feature>
<comment type="caution">
    <text evidence="2">The sequence shown here is derived from an EMBL/GenBank/DDBJ whole genome shotgun (WGS) entry which is preliminary data.</text>
</comment>
<feature type="compositionally biased region" description="Polar residues" evidence="1">
    <location>
        <begin position="276"/>
        <end position="292"/>
    </location>
</feature>
<dbReference type="EMBL" id="MIGC01008604">
    <property type="protein sequence ID" value="PHJ15328.1"/>
    <property type="molecule type" value="Genomic_DNA"/>
</dbReference>
<protein>
    <submittedName>
        <fullName evidence="2">Ap2 domain transcription factor ap2x-10</fullName>
    </submittedName>
</protein>
<feature type="compositionally biased region" description="Gly residues" evidence="1">
    <location>
        <begin position="425"/>
        <end position="438"/>
    </location>
</feature>
<feature type="region of interest" description="Disordered" evidence="1">
    <location>
        <begin position="413"/>
        <end position="503"/>
    </location>
</feature>
<evidence type="ECO:0000313" key="2">
    <source>
        <dbReference type="EMBL" id="PHJ15328.1"/>
    </source>
</evidence>
<dbReference type="RefSeq" id="XP_067917062.1">
    <property type="nucleotide sequence ID" value="XM_068070962.1"/>
</dbReference>
<feature type="compositionally biased region" description="Low complexity" evidence="1">
    <location>
        <begin position="163"/>
        <end position="182"/>
    </location>
</feature>
<feature type="region of interest" description="Disordered" evidence="1">
    <location>
        <begin position="48"/>
        <end position="100"/>
    </location>
</feature>
<dbReference type="Proteomes" id="UP000221165">
    <property type="component" value="Unassembled WGS sequence"/>
</dbReference>
<sequence length="687" mass="72552">MPTTCCVGCWDAESLRSACLLDSQRLARTPCCCCCCWCPRIEDEVANSNPDADRETVEEHQLNEPQSRSTGRQAHVDRSGSEKSFRGHSHGNNGRNGLKSGCSGYSSSDAGNLGGIHGAAAGNAAVVANKQRRGRYRTAAVLATEGGDAADIYKKPRPSVTSRRVLLQRQQQQHASRPASGARRARDARSLGAPEEGDANAETGAYLVVTGRDSTTSGHKGADRGEHDGTFEARLPATESGGSARALASSLTQSAAVGGKRSSEAVQHTGPRGRSCQFSEAPSRDSPGSSTDGRSHTVPAVMGSEGAVEMGTVQQLGHYQLKGNASGGYAAGGSSRAEKNCVGTGASGPPLSMRTTRHNKTKQPGVFQFTRGIKRFWAASWYADGHPGWKAFSVEKWGNTEALKRARKAYEEKVPHGSAASRASGSGGEIPGIQGGGEPMSQRAGQDSGDRIVSDGSQHRRERLMKAVTQQQDREVSDQHAAAHSLAEASNSEKKHQAEQDHLTPPFPPASAIAPLAGIGDGVAFSSSDGVFVGESSDRHAECSSTACQVRGKDFLEALWDEYDENNVGRGVISLEGTAGSGVTSLSCDTSSSSSFFLRSYSYSPRADRSCSPGLFPDLQAEQQKQTARTLLQGISFDAVGMNRRQSHQGLFGEDYSLRSPSHFLSGPENDDITGQLLLAGPAENAP</sequence>
<accession>A0A2C6KF85</accession>
<name>A0A2C6KF85_9APIC</name>
<evidence type="ECO:0000313" key="3">
    <source>
        <dbReference type="Proteomes" id="UP000221165"/>
    </source>
</evidence>
<feature type="compositionally biased region" description="Low complexity" evidence="1">
    <location>
        <begin position="240"/>
        <end position="251"/>
    </location>
</feature>
<dbReference type="AlphaFoldDB" id="A0A2C6KF85"/>
<feature type="region of interest" description="Disordered" evidence="1">
    <location>
        <begin position="238"/>
        <end position="299"/>
    </location>
</feature>
<keyword evidence="3" id="KW-1185">Reference proteome</keyword>
<feature type="region of interest" description="Disordered" evidence="1">
    <location>
        <begin position="329"/>
        <end position="358"/>
    </location>
</feature>
<evidence type="ECO:0000256" key="1">
    <source>
        <dbReference type="SAM" id="MobiDB-lite"/>
    </source>
</evidence>
<feature type="compositionally biased region" description="Basic and acidic residues" evidence="1">
    <location>
        <begin position="448"/>
        <end position="459"/>
    </location>
</feature>